<comment type="caution">
    <text evidence="1">The sequence shown here is derived from an EMBL/GenBank/DDBJ whole genome shotgun (WGS) entry which is preliminary data.</text>
</comment>
<dbReference type="Pfam" id="PF09876">
    <property type="entry name" value="DUF2103"/>
    <property type="match status" value="1"/>
</dbReference>
<reference evidence="1 2" key="1">
    <citation type="journal article" date="2016" name="Nat. Commun.">
        <title>Thousands of microbial genomes shed light on interconnected biogeochemical processes in an aquifer system.</title>
        <authorList>
            <person name="Anantharaman K."/>
            <person name="Brown C.T."/>
            <person name="Hug L.A."/>
            <person name="Sharon I."/>
            <person name="Castelle C.J."/>
            <person name="Probst A.J."/>
            <person name="Thomas B.C."/>
            <person name="Singh A."/>
            <person name="Wilkins M.J."/>
            <person name="Karaoz U."/>
            <person name="Brodie E.L."/>
            <person name="Williams K.H."/>
            <person name="Hubbard S.S."/>
            <person name="Banfield J.F."/>
        </authorList>
    </citation>
    <scope>NUCLEOTIDE SEQUENCE [LARGE SCALE GENOMIC DNA]</scope>
</reference>
<sequence>MEEAMKHISGGKVNRSHTTVIDAAEKFVKAAQKLPEVNKISLGPIKMGLPAGDYNVKFIPIVGGVQAKVRGPRSIQVVFLYTKNPDMVERALASVFSR</sequence>
<name>A0A1G1VFK5_9BACT</name>
<organism evidence="1 2">
    <name type="scientific">Candidatus Blackburnbacteria bacterium RIFCSPLOWO2_01_FULL_40_20</name>
    <dbReference type="NCBI Taxonomy" id="1797519"/>
    <lineage>
        <taxon>Bacteria</taxon>
        <taxon>Candidatus Blackburniibacteriota</taxon>
    </lineage>
</organism>
<gene>
    <name evidence="1" type="ORF">A3A77_02030</name>
</gene>
<dbReference type="InterPro" id="IPR018664">
    <property type="entry name" value="DUF2103_metal-binding"/>
</dbReference>
<accession>A0A1G1VFK5</accession>
<evidence type="ECO:0000313" key="1">
    <source>
        <dbReference type="EMBL" id="OGY14233.1"/>
    </source>
</evidence>
<dbReference type="EMBL" id="MHCC01000001">
    <property type="protein sequence ID" value="OGY14233.1"/>
    <property type="molecule type" value="Genomic_DNA"/>
</dbReference>
<protein>
    <submittedName>
        <fullName evidence="1">Uncharacterized protein</fullName>
    </submittedName>
</protein>
<evidence type="ECO:0000313" key="2">
    <source>
        <dbReference type="Proteomes" id="UP000178659"/>
    </source>
</evidence>
<dbReference type="Proteomes" id="UP000178659">
    <property type="component" value="Unassembled WGS sequence"/>
</dbReference>
<dbReference type="AlphaFoldDB" id="A0A1G1VFK5"/>
<proteinExistence type="predicted"/>